<dbReference type="InterPro" id="IPR028002">
    <property type="entry name" value="Myb_DNA-bind_5"/>
</dbReference>
<dbReference type="Pfam" id="PF04568">
    <property type="entry name" value="IATP"/>
    <property type="match status" value="1"/>
</dbReference>
<evidence type="ECO:0000256" key="11">
    <source>
        <dbReference type="ARBA" id="ARBA00030036"/>
    </source>
</evidence>
<proteinExistence type="inferred from homology"/>
<evidence type="ECO:0000313" key="15">
    <source>
        <dbReference type="EMBL" id="OXU24322.1"/>
    </source>
</evidence>
<feature type="region of interest" description="Disordered" evidence="13">
    <location>
        <begin position="417"/>
        <end position="449"/>
    </location>
</feature>
<keyword evidence="6" id="KW-0805">Transcription regulation</keyword>
<reference evidence="15 16" key="1">
    <citation type="journal article" date="2017" name="Curr. Biol.">
        <title>The Evolution of Venom by Co-option of Single-Copy Genes.</title>
        <authorList>
            <person name="Martinson E.O."/>
            <person name="Mrinalini"/>
            <person name="Kelkar Y.D."/>
            <person name="Chang C.H."/>
            <person name="Werren J.H."/>
        </authorList>
    </citation>
    <scope>NUCLEOTIDE SEQUENCE [LARGE SCALE GENOMIC DNA]</scope>
    <source>
        <strain evidence="15 16">Alberta</strain>
        <tissue evidence="15">Whole body</tissue>
    </source>
</reference>
<dbReference type="InterPro" id="IPR001005">
    <property type="entry name" value="SANT/Myb"/>
</dbReference>
<dbReference type="AlphaFoldDB" id="A0A232F166"/>
<comment type="caution">
    <text evidence="15">The sequence shown here is derived from an EMBL/GenBank/DDBJ whole genome shotgun (WGS) entry which is preliminary data.</text>
</comment>
<feature type="compositionally biased region" description="Basic and acidic residues" evidence="13">
    <location>
        <begin position="139"/>
        <end position="154"/>
    </location>
</feature>
<dbReference type="Proteomes" id="UP000215335">
    <property type="component" value="Unassembled WGS sequence"/>
</dbReference>
<evidence type="ECO:0000256" key="4">
    <source>
        <dbReference type="ARBA" id="ARBA00016807"/>
    </source>
</evidence>
<keyword evidence="7 12" id="KW-0175">Coiled coil</keyword>
<keyword evidence="16" id="KW-1185">Reference proteome</keyword>
<accession>A0A232F166</accession>
<keyword evidence="5" id="KW-0809">Transit peptide</keyword>
<evidence type="ECO:0000256" key="10">
    <source>
        <dbReference type="ARBA" id="ARBA00025466"/>
    </source>
</evidence>
<dbReference type="STRING" id="543379.A0A232F166"/>
<gene>
    <name evidence="15" type="ORF">TSAR_014124</name>
</gene>
<dbReference type="PROSITE" id="PS50090">
    <property type="entry name" value="MYB_LIKE"/>
    <property type="match status" value="1"/>
</dbReference>
<dbReference type="InterPro" id="IPR007648">
    <property type="entry name" value="ATPase_inhibitor_mt"/>
</dbReference>
<comment type="subcellular location">
    <subcellularLocation>
        <location evidence="1">Mitochondrion</location>
    </subcellularLocation>
</comment>
<keyword evidence="8" id="KW-0496">Mitochondrion</keyword>
<evidence type="ECO:0000256" key="12">
    <source>
        <dbReference type="SAM" id="Coils"/>
    </source>
</evidence>
<evidence type="ECO:0000256" key="9">
    <source>
        <dbReference type="ARBA" id="ARBA00023163"/>
    </source>
</evidence>
<keyword evidence="9" id="KW-0804">Transcription</keyword>
<feature type="coiled-coil region" evidence="12">
    <location>
        <begin position="476"/>
        <end position="510"/>
    </location>
</feature>
<evidence type="ECO:0000256" key="13">
    <source>
        <dbReference type="SAM" id="MobiDB-lite"/>
    </source>
</evidence>
<dbReference type="OrthoDB" id="10045676at2759"/>
<comment type="similarity">
    <text evidence="2">Belongs to the ATPase inhibitor family.</text>
</comment>
<organism evidence="15 16">
    <name type="scientific">Trichomalopsis sarcophagae</name>
    <dbReference type="NCBI Taxonomy" id="543379"/>
    <lineage>
        <taxon>Eukaryota</taxon>
        <taxon>Metazoa</taxon>
        <taxon>Ecdysozoa</taxon>
        <taxon>Arthropoda</taxon>
        <taxon>Hexapoda</taxon>
        <taxon>Insecta</taxon>
        <taxon>Pterygota</taxon>
        <taxon>Neoptera</taxon>
        <taxon>Endopterygota</taxon>
        <taxon>Hymenoptera</taxon>
        <taxon>Apocrita</taxon>
        <taxon>Proctotrupomorpha</taxon>
        <taxon>Chalcidoidea</taxon>
        <taxon>Pteromalidae</taxon>
        <taxon>Pteromalinae</taxon>
        <taxon>Trichomalopsis</taxon>
    </lineage>
</organism>
<sequence>MSKANNWRMARRRNTMVVNSFNYRYKKRERTQNWSTAEKTLLFELVKKYKDIVDNKSASLVDKNKAWTSIHKTFLESCETERNVSRVKEQWGRMKALAKLEVSTYNAKVKTSGLEEAEKLKPSELNTHIWDFCCTDTKPKTDDNDSSIEEKVETTEATELPEQKVPEQSVLEQSSTAEENVPKANVTKDETIQDKKPDAEERISPTREIEIVEPQIKIENEVEIQSFNYTMTQDANSEEKVDNKKRQANVQLELVDTKRRKSPDTEKDKEDTAATVGAQETPLISLVNNAKPQPRIFVRGNLLKQVSPLKAKPMQQNRTLRIIPPPNQNKNVTTPSPSAVNSAVPLRLLVSKNVQHKAPPVITARTTVATVDLGQIEQKKKIELLDVQLECARVQKETAFVELKIAAMKRQALEKELAERSESQARMTGERGSGVGKGGGGGGSIREAGGSFGKMEAAHEDQYFYNMQKEQISKLREGLHDEISFHEEQIKRHQEAINRHKKRMAEMESTK</sequence>
<dbReference type="GO" id="GO:0042030">
    <property type="term" value="F:ATPase inhibitor activity"/>
    <property type="evidence" value="ECO:0007669"/>
    <property type="project" value="InterPro"/>
</dbReference>
<dbReference type="SUPFAM" id="SSF64602">
    <property type="entry name" value="F1 ATPase inhibitor, IF1, C-terminal domain"/>
    <property type="match status" value="1"/>
</dbReference>
<dbReference type="EMBL" id="NNAY01001335">
    <property type="protein sequence ID" value="OXU24322.1"/>
    <property type="molecule type" value="Genomic_DNA"/>
</dbReference>
<protein>
    <recommendedName>
        <fullName evidence="4">Regulatory protein zeste</fullName>
    </recommendedName>
    <alternativeName>
        <fullName evidence="11">ATP synthase F1 subunit epsilon</fullName>
    </alternativeName>
</protein>
<evidence type="ECO:0000256" key="3">
    <source>
        <dbReference type="ARBA" id="ARBA00011764"/>
    </source>
</evidence>
<evidence type="ECO:0000256" key="5">
    <source>
        <dbReference type="ARBA" id="ARBA00022946"/>
    </source>
</evidence>
<feature type="compositionally biased region" description="Gly residues" evidence="13">
    <location>
        <begin position="431"/>
        <end position="444"/>
    </location>
</feature>
<dbReference type="PANTHER" id="PTHR48417:SF1">
    <property type="entry name" value="ATP SYNTHASE F1 SUBUNIT EPSILON"/>
    <property type="match status" value="1"/>
</dbReference>
<dbReference type="FunFam" id="1.20.5.500:FF:000007">
    <property type="entry name" value="ATPase inhibitor, putative"/>
    <property type="match status" value="1"/>
</dbReference>
<evidence type="ECO:0000313" key="16">
    <source>
        <dbReference type="Proteomes" id="UP000215335"/>
    </source>
</evidence>
<dbReference type="PANTHER" id="PTHR48417">
    <property type="entry name" value="ATP SYNTHASE F1 SUBUNIT EPSILON"/>
    <property type="match status" value="1"/>
</dbReference>
<evidence type="ECO:0000259" key="14">
    <source>
        <dbReference type="PROSITE" id="PS50090"/>
    </source>
</evidence>
<dbReference type="GO" id="GO:0005739">
    <property type="term" value="C:mitochondrion"/>
    <property type="evidence" value="ECO:0007669"/>
    <property type="project" value="UniProtKB-SubCell"/>
</dbReference>
<comment type="function">
    <text evidence="10">Involved in transvection phenomena (= synapsis-dependent gene expression), where the synaptic pairing of chromosomes carrying genes with which zeste interacts influences the expression of these genes. Zeste binds to DNA and stimulates transcription from a nearby promoter.</text>
</comment>
<dbReference type="Pfam" id="PF13873">
    <property type="entry name" value="Myb_DNA-bind_5"/>
    <property type="match status" value="1"/>
</dbReference>
<evidence type="ECO:0000256" key="1">
    <source>
        <dbReference type="ARBA" id="ARBA00004173"/>
    </source>
</evidence>
<feature type="compositionally biased region" description="Basic and acidic residues" evidence="13">
    <location>
        <begin position="186"/>
        <end position="203"/>
    </location>
</feature>
<evidence type="ECO:0000256" key="6">
    <source>
        <dbReference type="ARBA" id="ARBA00023015"/>
    </source>
</evidence>
<name>A0A232F166_9HYME</name>
<evidence type="ECO:0000256" key="2">
    <source>
        <dbReference type="ARBA" id="ARBA00010901"/>
    </source>
</evidence>
<feature type="region of interest" description="Disordered" evidence="13">
    <location>
        <begin position="139"/>
        <end position="203"/>
    </location>
</feature>
<evidence type="ECO:0000256" key="7">
    <source>
        <dbReference type="ARBA" id="ARBA00023054"/>
    </source>
</evidence>
<evidence type="ECO:0000256" key="8">
    <source>
        <dbReference type="ARBA" id="ARBA00023128"/>
    </source>
</evidence>
<comment type="subunit">
    <text evidence="3">Self-associates forming complexes of several hundred monomers.</text>
</comment>
<dbReference type="Gene3D" id="1.20.5.500">
    <property type="entry name" value="Single helix bin"/>
    <property type="match status" value="1"/>
</dbReference>
<feature type="domain" description="Myb-like" evidence="14">
    <location>
        <begin position="26"/>
        <end position="95"/>
    </location>
</feature>